<dbReference type="AlphaFoldDB" id="A0A0A0L466"/>
<reference evidence="1 2" key="3">
    <citation type="journal article" date="2010" name="BMC Genomics">
        <title>Transcriptome sequencing and comparative analysis of cucumber flowers with different sex types.</title>
        <authorList>
            <person name="Guo S."/>
            <person name="Zheng Y."/>
            <person name="Joung J.G."/>
            <person name="Liu S."/>
            <person name="Zhang Z."/>
            <person name="Crasta O.R."/>
            <person name="Sobral B.W."/>
            <person name="Xu Y."/>
            <person name="Huang S."/>
            <person name="Fei Z."/>
        </authorList>
    </citation>
    <scope>NUCLEOTIDE SEQUENCE [LARGE SCALE GENOMIC DNA]</scope>
    <source>
        <strain evidence="2">cv. 9930</strain>
    </source>
</reference>
<proteinExistence type="predicted"/>
<name>A0A0A0L466_CUCSA</name>
<keyword evidence="2" id="KW-1185">Reference proteome</keyword>
<organism evidence="1 2">
    <name type="scientific">Cucumis sativus</name>
    <name type="common">Cucumber</name>
    <dbReference type="NCBI Taxonomy" id="3659"/>
    <lineage>
        <taxon>Eukaryota</taxon>
        <taxon>Viridiplantae</taxon>
        <taxon>Streptophyta</taxon>
        <taxon>Embryophyta</taxon>
        <taxon>Tracheophyta</taxon>
        <taxon>Spermatophyta</taxon>
        <taxon>Magnoliopsida</taxon>
        <taxon>eudicotyledons</taxon>
        <taxon>Gunneridae</taxon>
        <taxon>Pentapetalae</taxon>
        <taxon>rosids</taxon>
        <taxon>fabids</taxon>
        <taxon>Cucurbitales</taxon>
        <taxon>Cucurbitaceae</taxon>
        <taxon>Benincaseae</taxon>
        <taxon>Cucumis</taxon>
    </lineage>
</organism>
<accession>A0A0A0L466</accession>
<reference evidence="1 2" key="2">
    <citation type="journal article" date="2009" name="PLoS ONE">
        <title>An integrated genetic and cytogenetic map of the cucumber genome.</title>
        <authorList>
            <person name="Ren Y."/>
            <person name="Zhang Z."/>
            <person name="Liu J."/>
            <person name="Staub J.E."/>
            <person name="Han Y."/>
            <person name="Cheng Z."/>
            <person name="Li X."/>
            <person name="Lu J."/>
            <person name="Miao H."/>
            <person name="Kang H."/>
            <person name="Xie B."/>
            <person name="Gu X."/>
            <person name="Wang X."/>
            <person name="Du Y."/>
            <person name="Jin W."/>
            <person name="Huang S."/>
        </authorList>
    </citation>
    <scope>NUCLEOTIDE SEQUENCE [LARGE SCALE GENOMIC DNA]</scope>
    <source>
        <strain evidence="2">cv. 9930</strain>
    </source>
</reference>
<sequence>MESLESIKEDPITIYHIGRDCNHLWYFSVSPFEGFHQLLQGVAEVSDVENFRALDTKAASEECI</sequence>
<dbReference type="Gramene" id="KGN55397">
    <property type="protein sequence ID" value="KGN55397"/>
    <property type="gene ID" value="Csa_4G650160"/>
</dbReference>
<gene>
    <name evidence="1" type="ORF">Csa_4G650160</name>
</gene>
<dbReference type="EMBL" id="CM002925">
    <property type="protein sequence ID" value="KGN55397.1"/>
    <property type="molecule type" value="Genomic_DNA"/>
</dbReference>
<protein>
    <submittedName>
        <fullName evidence="1">Uncharacterized protein</fullName>
    </submittedName>
</protein>
<reference evidence="1 2" key="1">
    <citation type="journal article" date="2009" name="Nat. Genet.">
        <title>The genome of the cucumber, Cucumis sativus L.</title>
        <authorList>
            <person name="Huang S."/>
            <person name="Li R."/>
            <person name="Zhang Z."/>
            <person name="Li L."/>
            <person name="Gu X."/>
            <person name="Fan W."/>
            <person name="Lucas W.J."/>
            <person name="Wang X."/>
            <person name="Xie B."/>
            <person name="Ni P."/>
            <person name="Ren Y."/>
            <person name="Zhu H."/>
            <person name="Li J."/>
            <person name="Lin K."/>
            <person name="Jin W."/>
            <person name="Fei Z."/>
            <person name="Li G."/>
            <person name="Staub J."/>
            <person name="Kilian A."/>
            <person name="van der Vossen E.A."/>
            <person name="Wu Y."/>
            <person name="Guo J."/>
            <person name="He J."/>
            <person name="Jia Z."/>
            <person name="Ren Y."/>
            <person name="Tian G."/>
            <person name="Lu Y."/>
            <person name="Ruan J."/>
            <person name="Qian W."/>
            <person name="Wang M."/>
            <person name="Huang Q."/>
            <person name="Li B."/>
            <person name="Xuan Z."/>
            <person name="Cao J."/>
            <person name="Asan"/>
            <person name="Wu Z."/>
            <person name="Zhang J."/>
            <person name="Cai Q."/>
            <person name="Bai Y."/>
            <person name="Zhao B."/>
            <person name="Han Y."/>
            <person name="Li Y."/>
            <person name="Li X."/>
            <person name="Wang S."/>
            <person name="Shi Q."/>
            <person name="Liu S."/>
            <person name="Cho W.K."/>
            <person name="Kim J.Y."/>
            <person name="Xu Y."/>
            <person name="Heller-Uszynska K."/>
            <person name="Miao H."/>
            <person name="Cheng Z."/>
            <person name="Zhang S."/>
            <person name="Wu J."/>
            <person name="Yang Y."/>
            <person name="Kang H."/>
            <person name="Li M."/>
            <person name="Liang H."/>
            <person name="Ren X."/>
            <person name="Shi Z."/>
            <person name="Wen M."/>
            <person name="Jian M."/>
            <person name="Yang H."/>
            <person name="Zhang G."/>
            <person name="Yang Z."/>
            <person name="Chen R."/>
            <person name="Liu S."/>
            <person name="Li J."/>
            <person name="Ma L."/>
            <person name="Liu H."/>
            <person name="Zhou Y."/>
            <person name="Zhao J."/>
            <person name="Fang X."/>
            <person name="Li G."/>
            <person name="Fang L."/>
            <person name="Li Y."/>
            <person name="Liu D."/>
            <person name="Zheng H."/>
            <person name="Zhang Y."/>
            <person name="Qin N."/>
            <person name="Li Z."/>
            <person name="Yang G."/>
            <person name="Yang S."/>
            <person name="Bolund L."/>
            <person name="Kristiansen K."/>
            <person name="Zheng H."/>
            <person name="Li S."/>
            <person name="Zhang X."/>
            <person name="Yang H."/>
            <person name="Wang J."/>
            <person name="Sun R."/>
            <person name="Zhang B."/>
            <person name="Jiang S."/>
            <person name="Wang J."/>
            <person name="Du Y."/>
            <person name="Li S."/>
        </authorList>
    </citation>
    <scope>NUCLEOTIDE SEQUENCE [LARGE SCALE GENOMIC DNA]</scope>
    <source>
        <strain evidence="2">cv. 9930</strain>
    </source>
</reference>
<reference evidence="1 2" key="4">
    <citation type="journal article" date="2011" name="BMC Genomics">
        <title>RNA-Seq improves annotation of protein-coding genes in the cucumber genome.</title>
        <authorList>
            <person name="Li Z."/>
            <person name="Zhang Z."/>
            <person name="Yan P."/>
            <person name="Huang S."/>
            <person name="Fei Z."/>
            <person name="Lin K."/>
        </authorList>
    </citation>
    <scope>NUCLEOTIDE SEQUENCE [LARGE SCALE GENOMIC DNA]</scope>
    <source>
        <strain evidence="2">cv. 9930</strain>
    </source>
</reference>
<evidence type="ECO:0000313" key="2">
    <source>
        <dbReference type="Proteomes" id="UP000029981"/>
    </source>
</evidence>
<evidence type="ECO:0000313" key="1">
    <source>
        <dbReference type="EMBL" id="KGN55397.1"/>
    </source>
</evidence>
<dbReference type="Proteomes" id="UP000029981">
    <property type="component" value="Chromosome 4"/>
</dbReference>